<dbReference type="Pfam" id="PF13855">
    <property type="entry name" value="LRR_8"/>
    <property type="match status" value="3"/>
</dbReference>
<dbReference type="GO" id="GO:0051707">
    <property type="term" value="P:response to other organism"/>
    <property type="evidence" value="ECO:0007669"/>
    <property type="project" value="UniProtKB-ARBA"/>
</dbReference>
<dbReference type="Pfam" id="PF13516">
    <property type="entry name" value="LRR_6"/>
    <property type="match status" value="2"/>
</dbReference>
<name>A0AAU9NLP2_9ASTR</name>
<keyword evidence="4" id="KW-0433">Leucine-rich repeat</keyword>
<dbReference type="GO" id="GO:0006952">
    <property type="term" value="P:defense response"/>
    <property type="evidence" value="ECO:0007669"/>
    <property type="project" value="UniProtKB-ARBA"/>
</dbReference>
<keyword evidence="9" id="KW-0472">Membrane</keyword>
<evidence type="ECO:0000256" key="11">
    <source>
        <dbReference type="SAM" id="SignalP"/>
    </source>
</evidence>
<evidence type="ECO:0000313" key="14">
    <source>
        <dbReference type="Proteomes" id="UP001157418"/>
    </source>
</evidence>
<reference evidence="13 14" key="1">
    <citation type="submission" date="2022-01" db="EMBL/GenBank/DDBJ databases">
        <authorList>
            <person name="Xiong W."/>
            <person name="Schranz E."/>
        </authorList>
    </citation>
    <scope>NUCLEOTIDE SEQUENCE [LARGE SCALE GENOMIC DNA]</scope>
</reference>
<dbReference type="Pfam" id="PF08263">
    <property type="entry name" value="LRRNT_2"/>
    <property type="match status" value="1"/>
</dbReference>
<feature type="signal peptide" evidence="11">
    <location>
        <begin position="1"/>
        <end position="22"/>
    </location>
</feature>
<dbReference type="InterPro" id="IPR032675">
    <property type="entry name" value="LRR_dom_sf"/>
</dbReference>
<comment type="caution">
    <text evidence="13">The sequence shown here is derived from an EMBL/GenBank/DDBJ whole genome shotgun (WGS) entry which is preliminary data.</text>
</comment>
<evidence type="ECO:0000256" key="8">
    <source>
        <dbReference type="ARBA" id="ARBA00022989"/>
    </source>
</evidence>
<dbReference type="Pfam" id="PF00560">
    <property type="entry name" value="LRR_1"/>
    <property type="match status" value="4"/>
</dbReference>
<protein>
    <recommendedName>
        <fullName evidence="12">Leucine-rich repeat-containing N-terminal plant-type domain-containing protein</fullName>
    </recommendedName>
</protein>
<evidence type="ECO:0000256" key="4">
    <source>
        <dbReference type="ARBA" id="ARBA00022614"/>
    </source>
</evidence>
<comment type="subcellular location">
    <subcellularLocation>
        <location evidence="1">Cell membrane</location>
        <topology evidence="1">Single-pass type I membrane protein</topology>
    </subcellularLocation>
</comment>
<evidence type="ECO:0000256" key="7">
    <source>
        <dbReference type="ARBA" id="ARBA00022737"/>
    </source>
</evidence>
<dbReference type="InterPro" id="IPR013210">
    <property type="entry name" value="LRR_N_plant-typ"/>
</dbReference>
<keyword evidence="7" id="KW-0677">Repeat</keyword>
<comment type="similarity">
    <text evidence="2">Belongs to the RLP family.</text>
</comment>
<evidence type="ECO:0000256" key="10">
    <source>
        <dbReference type="ARBA" id="ARBA00023180"/>
    </source>
</evidence>
<dbReference type="GO" id="GO:0005886">
    <property type="term" value="C:plasma membrane"/>
    <property type="evidence" value="ECO:0007669"/>
    <property type="project" value="UniProtKB-SubCell"/>
</dbReference>
<dbReference type="Proteomes" id="UP001157418">
    <property type="component" value="Unassembled WGS sequence"/>
</dbReference>
<evidence type="ECO:0000256" key="3">
    <source>
        <dbReference type="ARBA" id="ARBA00022475"/>
    </source>
</evidence>
<keyword evidence="10" id="KW-0325">Glycoprotein</keyword>
<evidence type="ECO:0000313" key="13">
    <source>
        <dbReference type="EMBL" id="CAH1438740.1"/>
    </source>
</evidence>
<evidence type="ECO:0000259" key="12">
    <source>
        <dbReference type="Pfam" id="PF08263"/>
    </source>
</evidence>
<evidence type="ECO:0000256" key="2">
    <source>
        <dbReference type="ARBA" id="ARBA00009592"/>
    </source>
</evidence>
<keyword evidence="6 11" id="KW-0732">Signal</keyword>
<sequence>MSNSKLLLSLFPFLFFPFICFASSSSFNTTPKCSPQQTLALLLFKQNLSSMHAPDDLACRHLLGSDYYPVMMNWKKNTDCCKWNGVTCNHNTGDIIGINLSCGMLQGIIHPNTSLFDLPHLQKLNLAYNDFTASQLPPEISRFSNSLTHLNISSCGLVGDIPVEILFLPKLVSLDLSSNNGLKMNPYVLRNLLRNSTHLREVVMAHVDIGWVLPTSLNISSSLKSLDLSWTGLQGKLPDNMFNLPYLEKLDLANNWYLTGPLPNVNKSINIPLKYLGLSSTNLSGDTLDSIGYLTSLKYLDLSSCSLLGAFPKSLFNLTHLTTLNVEGNMLNGTLPSSLFTLPLIEDVVLGFNLFSGGLPSELFKCWSLKQLILRANQLDSEINQASTPLLFIQLINLSLLDLQSNNLRGVWNFETLLSSLPNLTGLDLSYSGLTVLSDDSPTYVNPNFWFLNLASCNLNVFPESLRAMKKLQYLLLYGNNIGGHIPDWVGEIGGNQLIAVDLSNNSITSLPQFQWGGVTQMSIKSNMIQGPFPPSICNMRNLEYLDMSNNSFDGVIPQCFGNMSSLGMIHLGTNLFIGTIPNVCAYNRQLKWLILNGNQFDGEVPIFLSKCRDLEILDLGNNQLYGTFPGWLGDLPGLQVLVLKSNNFHGPIETSSTIKLPFSLLRVLDISHNQFAGHLPGKYFQYFNAMKDAVRMGSTPEYFEFNGKYYSIVVGVKGHQLPFPQLLVDYTILDLSSNKFEGKIPDIVGTLNSLIVLNLSHNNLNGGIPHTLGSLLEIESLDLSWNKLTGEIPQSLADINNLAVLDLSQNHLVGRIPQGTQFNTFEGRSFEGNLGLCGFPLTKHCEHRRSPQLEVTDGDGDEDESGFTWKVVMLGYGCGTLPGFVIAYVMLSTGKPKWLNAIFDAAEHMIQTRKNKIRRRYIFIGK</sequence>
<dbReference type="SUPFAM" id="SSF52058">
    <property type="entry name" value="L domain-like"/>
    <property type="match status" value="3"/>
</dbReference>
<organism evidence="13 14">
    <name type="scientific">Lactuca virosa</name>
    <dbReference type="NCBI Taxonomy" id="75947"/>
    <lineage>
        <taxon>Eukaryota</taxon>
        <taxon>Viridiplantae</taxon>
        <taxon>Streptophyta</taxon>
        <taxon>Embryophyta</taxon>
        <taxon>Tracheophyta</taxon>
        <taxon>Spermatophyta</taxon>
        <taxon>Magnoliopsida</taxon>
        <taxon>eudicotyledons</taxon>
        <taxon>Gunneridae</taxon>
        <taxon>Pentapetalae</taxon>
        <taxon>asterids</taxon>
        <taxon>campanulids</taxon>
        <taxon>Asterales</taxon>
        <taxon>Asteraceae</taxon>
        <taxon>Cichorioideae</taxon>
        <taxon>Cichorieae</taxon>
        <taxon>Lactucinae</taxon>
        <taxon>Lactuca</taxon>
    </lineage>
</organism>
<dbReference type="PANTHER" id="PTHR48061:SF2">
    <property type="entry name" value="RECEPTOR LIKE PROTEIN 30-LIKE"/>
    <property type="match status" value="1"/>
</dbReference>
<keyword evidence="14" id="KW-1185">Reference proteome</keyword>
<evidence type="ECO:0000256" key="9">
    <source>
        <dbReference type="ARBA" id="ARBA00023136"/>
    </source>
</evidence>
<keyword evidence="5" id="KW-0812">Transmembrane</keyword>
<dbReference type="InterPro" id="IPR046956">
    <property type="entry name" value="RLP23-like"/>
</dbReference>
<keyword evidence="8" id="KW-1133">Transmembrane helix</keyword>
<gene>
    <name evidence="13" type="ORF">LVIROSA_LOCUS24981</name>
</gene>
<evidence type="ECO:0000256" key="6">
    <source>
        <dbReference type="ARBA" id="ARBA00022729"/>
    </source>
</evidence>
<dbReference type="FunFam" id="3.80.10.10:FF:000095">
    <property type="entry name" value="LRR receptor-like serine/threonine-protein kinase GSO1"/>
    <property type="match status" value="1"/>
</dbReference>
<evidence type="ECO:0000256" key="1">
    <source>
        <dbReference type="ARBA" id="ARBA00004251"/>
    </source>
</evidence>
<keyword evidence="3" id="KW-1003">Cell membrane</keyword>
<evidence type="ECO:0000256" key="5">
    <source>
        <dbReference type="ARBA" id="ARBA00022692"/>
    </source>
</evidence>
<dbReference type="PANTHER" id="PTHR48061">
    <property type="entry name" value="LEUCINE-RICH REPEAT RECEPTOR PROTEIN KINASE EMS1-LIKE-RELATED"/>
    <property type="match status" value="1"/>
</dbReference>
<feature type="chain" id="PRO_5043549625" description="Leucine-rich repeat-containing N-terminal plant-type domain-containing protein" evidence="11">
    <location>
        <begin position="23"/>
        <end position="927"/>
    </location>
</feature>
<dbReference type="AlphaFoldDB" id="A0AAU9NLP2"/>
<dbReference type="Gene3D" id="3.80.10.10">
    <property type="entry name" value="Ribonuclease Inhibitor"/>
    <property type="match status" value="3"/>
</dbReference>
<proteinExistence type="inferred from homology"/>
<dbReference type="InterPro" id="IPR001611">
    <property type="entry name" value="Leu-rich_rpt"/>
</dbReference>
<feature type="domain" description="Leucine-rich repeat-containing N-terminal plant-type" evidence="12">
    <location>
        <begin position="35"/>
        <end position="89"/>
    </location>
</feature>
<dbReference type="SMART" id="SM00369">
    <property type="entry name" value="LRR_TYP"/>
    <property type="match status" value="10"/>
</dbReference>
<dbReference type="InterPro" id="IPR003591">
    <property type="entry name" value="Leu-rich_rpt_typical-subtyp"/>
</dbReference>
<accession>A0AAU9NLP2</accession>
<dbReference type="FunFam" id="3.80.10.10:FF:000111">
    <property type="entry name" value="LRR receptor-like serine/threonine-protein kinase ERECTA"/>
    <property type="match status" value="1"/>
</dbReference>
<dbReference type="EMBL" id="CAKMRJ010004445">
    <property type="protein sequence ID" value="CAH1438740.1"/>
    <property type="molecule type" value="Genomic_DNA"/>
</dbReference>
<dbReference type="PROSITE" id="PS51450">
    <property type="entry name" value="LRR"/>
    <property type="match status" value="1"/>
</dbReference>